<dbReference type="PANTHER" id="PTHR44196">
    <property type="entry name" value="DEHYDROGENASE/REDUCTASE SDR FAMILY MEMBER 7B"/>
    <property type="match status" value="1"/>
</dbReference>
<comment type="caution">
    <text evidence="3">The sequence shown here is derived from an EMBL/GenBank/DDBJ whole genome shotgun (WGS) entry which is preliminary data.</text>
</comment>
<sequence length="392" mass="43376">MDTRIDGSILSGKIVLLTGAGGGIGLEAAKSFAEMGAKVLIAEIDKEKGKKAAGDITVKFPDAAFFLHTDLSDGTAVRKMRGDILARFGCPDIIFNNAAAVITGKIGEVSIEDWDLCYAVNLKAPVMLTSFFLGMMRERDSGCIVFVSSSGAAPYLAAYETFKTAQTEFSSALSMELEGTHVYTYTIAPGLVKTENAAKSIEAVAKAMGMTEQEFYLQNEEHILDVRDAGLGFALSVLKAEEYNGREISSIQALNDSGNRTDAVLSPDIADNIPAGLMDRIARTFISQHDGWKKRNVFERQWVLRDFRKQVGIPAETVRDMFEEVMNGQDGVNSRTSVTYDVLEKLQHYWEHQLKLLSGFEKDGQKFMEYSREIRGWIDDIRTLLETIDTRN</sequence>
<comment type="similarity">
    <text evidence="1">Belongs to the short-chain dehydrogenases/reductases (SDR) family.</text>
</comment>
<gene>
    <name evidence="3" type="ORF">IAB80_01005</name>
</gene>
<organism evidence="3 4">
    <name type="scientific">Candidatus Cryptobacteroides excrementipullorum</name>
    <dbReference type="NCBI Taxonomy" id="2840761"/>
    <lineage>
        <taxon>Bacteria</taxon>
        <taxon>Pseudomonadati</taxon>
        <taxon>Bacteroidota</taxon>
        <taxon>Bacteroidia</taxon>
        <taxon>Bacteroidales</taxon>
        <taxon>Candidatus Cryptobacteroides</taxon>
    </lineage>
</organism>
<evidence type="ECO:0000313" key="4">
    <source>
        <dbReference type="Proteomes" id="UP000823771"/>
    </source>
</evidence>
<dbReference type="SUPFAM" id="SSF51735">
    <property type="entry name" value="NAD(P)-binding Rossmann-fold domains"/>
    <property type="match status" value="1"/>
</dbReference>
<evidence type="ECO:0000313" key="3">
    <source>
        <dbReference type="EMBL" id="MBO8477469.1"/>
    </source>
</evidence>
<accession>A0A9D9NKV6</accession>
<dbReference type="CDD" id="cd05233">
    <property type="entry name" value="SDR_c"/>
    <property type="match status" value="1"/>
</dbReference>
<dbReference type="EMBL" id="JADILZ010000013">
    <property type="protein sequence ID" value="MBO8477469.1"/>
    <property type="molecule type" value="Genomic_DNA"/>
</dbReference>
<protein>
    <submittedName>
        <fullName evidence="3">SDR family oxidoreductase</fullName>
    </submittedName>
</protein>
<proteinExistence type="inferred from homology"/>
<dbReference type="GO" id="GO:0016020">
    <property type="term" value="C:membrane"/>
    <property type="evidence" value="ECO:0007669"/>
    <property type="project" value="TreeGrafter"/>
</dbReference>
<dbReference type="Pfam" id="PF00106">
    <property type="entry name" value="adh_short"/>
    <property type="match status" value="1"/>
</dbReference>
<dbReference type="AlphaFoldDB" id="A0A9D9NKV6"/>
<dbReference type="Proteomes" id="UP000823771">
    <property type="component" value="Unassembled WGS sequence"/>
</dbReference>
<dbReference type="Gene3D" id="3.40.50.720">
    <property type="entry name" value="NAD(P)-binding Rossmann-like Domain"/>
    <property type="match status" value="1"/>
</dbReference>
<reference evidence="3" key="2">
    <citation type="journal article" date="2021" name="PeerJ">
        <title>Extensive microbial diversity within the chicken gut microbiome revealed by metagenomics and culture.</title>
        <authorList>
            <person name="Gilroy R."/>
            <person name="Ravi A."/>
            <person name="Getino M."/>
            <person name="Pursley I."/>
            <person name="Horton D.L."/>
            <person name="Alikhan N.F."/>
            <person name="Baker D."/>
            <person name="Gharbi K."/>
            <person name="Hall N."/>
            <person name="Watson M."/>
            <person name="Adriaenssens E.M."/>
            <person name="Foster-Nyarko E."/>
            <person name="Jarju S."/>
            <person name="Secka A."/>
            <person name="Antonio M."/>
            <person name="Oren A."/>
            <person name="Chaudhuri R.R."/>
            <person name="La Ragione R."/>
            <person name="Hildebrand F."/>
            <person name="Pallen M.J."/>
        </authorList>
    </citation>
    <scope>NUCLEOTIDE SEQUENCE</scope>
    <source>
        <strain evidence="3">2478</strain>
    </source>
</reference>
<dbReference type="InterPro" id="IPR002347">
    <property type="entry name" value="SDR_fam"/>
</dbReference>
<dbReference type="PANTHER" id="PTHR44196:SF1">
    <property type="entry name" value="DEHYDROGENASE_REDUCTASE SDR FAMILY MEMBER 7B"/>
    <property type="match status" value="1"/>
</dbReference>
<reference evidence="3" key="1">
    <citation type="submission" date="2020-10" db="EMBL/GenBank/DDBJ databases">
        <authorList>
            <person name="Gilroy R."/>
        </authorList>
    </citation>
    <scope>NUCLEOTIDE SEQUENCE</scope>
    <source>
        <strain evidence="3">2478</strain>
    </source>
</reference>
<dbReference type="PRINTS" id="PR00081">
    <property type="entry name" value="GDHRDH"/>
</dbReference>
<dbReference type="InterPro" id="IPR036291">
    <property type="entry name" value="NAD(P)-bd_dom_sf"/>
</dbReference>
<evidence type="ECO:0000256" key="2">
    <source>
        <dbReference type="ARBA" id="ARBA00023002"/>
    </source>
</evidence>
<name>A0A9D9NKV6_9BACT</name>
<evidence type="ECO:0000256" key="1">
    <source>
        <dbReference type="ARBA" id="ARBA00006484"/>
    </source>
</evidence>
<dbReference type="GO" id="GO:0016491">
    <property type="term" value="F:oxidoreductase activity"/>
    <property type="evidence" value="ECO:0007669"/>
    <property type="project" value="UniProtKB-KW"/>
</dbReference>
<keyword evidence="2" id="KW-0560">Oxidoreductase</keyword>